<evidence type="ECO:0000313" key="1">
    <source>
        <dbReference type="EMBL" id="OMJ96295.1"/>
    </source>
</evidence>
<sequence>MDVSDSKKLLKTFNLNKALELLSCNDDSCSIERTHSNSTACETSIQYSCSNSIFGETLINSLAPSYRQSLLSEMMISLETQGEKADNFNLTIGSQFGDAIENWTRIFKVYFFDKCSIDVKAHPEHTLKDLINSSLILYTSKNFFLPDGMSPQLYDLQNENGIIQNPDDKIYTSKANTFYLSRNTKKHLTISVSYQNKSVYIELGLEENLMSLMEKINKSQSFPIVFDKENYIFSSKILVRGMESECDLCIDLQGKFLPSENLRVIKKVFLDTPGEAGEGKFINDKEYKIGLVDKNFYVEKKILIIGTSALTIKRGESCGKKSLMNKLKMLVKKNKRLDIPFKNIVSVKTLERVNSIEITFKIKTKLKFIIIETESLEYSEHLFSILNSIKRRTI</sequence>
<organism evidence="1 2">
    <name type="scientific">Stentor coeruleus</name>
    <dbReference type="NCBI Taxonomy" id="5963"/>
    <lineage>
        <taxon>Eukaryota</taxon>
        <taxon>Sar</taxon>
        <taxon>Alveolata</taxon>
        <taxon>Ciliophora</taxon>
        <taxon>Postciliodesmatophora</taxon>
        <taxon>Heterotrichea</taxon>
        <taxon>Heterotrichida</taxon>
        <taxon>Stentoridae</taxon>
        <taxon>Stentor</taxon>
    </lineage>
</organism>
<comment type="caution">
    <text evidence="1">The sequence shown here is derived from an EMBL/GenBank/DDBJ whole genome shotgun (WGS) entry which is preliminary data.</text>
</comment>
<name>A0A1R2D4U9_9CILI</name>
<accession>A0A1R2D4U9</accession>
<keyword evidence="2" id="KW-1185">Reference proteome</keyword>
<evidence type="ECO:0000313" key="2">
    <source>
        <dbReference type="Proteomes" id="UP000187209"/>
    </source>
</evidence>
<proteinExistence type="predicted"/>
<dbReference type="AlphaFoldDB" id="A0A1R2D4U9"/>
<dbReference type="EMBL" id="MPUH01000001">
    <property type="protein sequence ID" value="OMJ96295.1"/>
    <property type="molecule type" value="Genomic_DNA"/>
</dbReference>
<gene>
    <name evidence="1" type="ORF">SteCoe_20</name>
</gene>
<protein>
    <submittedName>
        <fullName evidence="1">Uncharacterized protein</fullName>
    </submittedName>
</protein>
<dbReference type="Proteomes" id="UP000187209">
    <property type="component" value="Unassembled WGS sequence"/>
</dbReference>
<reference evidence="1 2" key="1">
    <citation type="submission" date="2016-11" db="EMBL/GenBank/DDBJ databases">
        <title>The macronuclear genome of Stentor coeruleus: a giant cell with tiny introns.</title>
        <authorList>
            <person name="Slabodnick M."/>
            <person name="Ruby J.G."/>
            <person name="Reiff S.B."/>
            <person name="Swart E.C."/>
            <person name="Gosai S."/>
            <person name="Prabakaran S."/>
            <person name="Witkowska E."/>
            <person name="Larue G.E."/>
            <person name="Fisher S."/>
            <person name="Freeman R.M."/>
            <person name="Gunawardena J."/>
            <person name="Chu W."/>
            <person name="Stover N.A."/>
            <person name="Gregory B.D."/>
            <person name="Nowacki M."/>
            <person name="Derisi J."/>
            <person name="Roy S.W."/>
            <person name="Marshall W.F."/>
            <person name="Sood P."/>
        </authorList>
    </citation>
    <scope>NUCLEOTIDE SEQUENCE [LARGE SCALE GENOMIC DNA]</scope>
    <source>
        <strain evidence="1">WM001</strain>
    </source>
</reference>